<proteinExistence type="predicted"/>
<feature type="compositionally biased region" description="Basic and acidic residues" evidence="1">
    <location>
        <begin position="187"/>
        <end position="198"/>
    </location>
</feature>
<sequence>MDFGYIKSLDNTARERYLTKLKIVGINECHYNLPADIWQNNPTKWPEVQWPDVFHYLIDTPGWVQTLLHIKNTSNGRCATIIQTVLFKIEAAVRNRYTKLACTDKPCSWNQCFTKAKESVKEKLRCSKRKRKPPPPAPSLEKQKQFLQKLAGLKEKPVVLSVFKEKPTCSMKRGRKNDSLPLSLKFLHKEENSKKSGT</sequence>
<feature type="region of interest" description="Disordered" evidence="1">
    <location>
        <begin position="169"/>
        <end position="198"/>
    </location>
</feature>
<protein>
    <submittedName>
        <fullName evidence="2">Uncharacterized protein</fullName>
    </submittedName>
</protein>
<evidence type="ECO:0000313" key="2">
    <source>
        <dbReference type="EMBL" id="WAR19938.1"/>
    </source>
</evidence>
<organism evidence="2 3">
    <name type="scientific">Mya arenaria</name>
    <name type="common">Soft-shell clam</name>
    <dbReference type="NCBI Taxonomy" id="6604"/>
    <lineage>
        <taxon>Eukaryota</taxon>
        <taxon>Metazoa</taxon>
        <taxon>Spiralia</taxon>
        <taxon>Lophotrochozoa</taxon>
        <taxon>Mollusca</taxon>
        <taxon>Bivalvia</taxon>
        <taxon>Autobranchia</taxon>
        <taxon>Heteroconchia</taxon>
        <taxon>Euheterodonta</taxon>
        <taxon>Imparidentia</taxon>
        <taxon>Neoheterodontei</taxon>
        <taxon>Myida</taxon>
        <taxon>Myoidea</taxon>
        <taxon>Myidae</taxon>
        <taxon>Mya</taxon>
    </lineage>
</organism>
<reference evidence="2" key="1">
    <citation type="submission" date="2022-11" db="EMBL/GenBank/DDBJ databases">
        <title>Centuries of genome instability and evolution in soft-shell clam transmissible cancer (bioRxiv).</title>
        <authorList>
            <person name="Hart S.F.M."/>
            <person name="Yonemitsu M.A."/>
            <person name="Giersch R.M."/>
            <person name="Beal B.F."/>
            <person name="Arriagada G."/>
            <person name="Davis B.W."/>
            <person name="Ostrander E.A."/>
            <person name="Goff S.P."/>
            <person name="Metzger M.J."/>
        </authorList>
    </citation>
    <scope>NUCLEOTIDE SEQUENCE</scope>
    <source>
        <strain evidence="2">MELC-2E11</strain>
        <tissue evidence="2">Siphon/mantle</tissue>
    </source>
</reference>
<accession>A0ABY7FCS2</accession>
<keyword evidence="3" id="KW-1185">Reference proteome</keyword>
<dbReference type="EMBL" id="CP111022">
    <property type="protein sequence ID" value="WAR19938.1"/>
    <property type="molecule type" value="Genomic_DNA"/>
</dbReference>
<evidence type="ECO:0000313" key="3">
    <source>
        <dbReference type="Proteomes" id="UP001164746"/>
    </source>
</evidence>
<dbReference type="PANTHER" id="PTHR47526">
    <property type="entry name" value="ATP-DEPENDENT DNA HELICASE"/>
    <property type="match status" value="1"/>
</dbReference>
<name>A0ABY7FCS2_MYAAR</name>
<gene>
    <name evidence="2" type="ORF">MAR_001776</name>
</gene>
<dbReference type="PANTHER" id="PTHR47526:SF3">
    <property type="entry name" value="PHD-TYPE DOMAIN-CONTAINING PROTEIN"/>
    <property type="match status" value="1"/>
</dbReference>
<dbReference type="Proteomes" id="UP001164746">
    <property type="component" value="Chromosome 11"/>
</dbReference>
<evidence type="ECO:0000256" key="1">
    <source>
        <dbReference type="SAM" id="MobiDB-lite"/>
    </source>
</evidence>